<evidence type="ECO:0000313" key="1">
    <source>
        <dbReference type="EMBL" id="MCU6764346.1"/>
    </source>
</evidence>
<dbReference type="PROSITE" id="PS51257">
    <property type="entry name" value="PROKAR_LIPOPROTEIN"/>
    <property type="match status" value="1"/>
</dbReference>
<gene>
    <name evidence="1" type="ORF">OCV61_02855</name>
</gene>
<evidence type="ECO:0000313" key="2">
    <source>
        <dbReference type="Proteomes" id="UP001652409"/>
    </source>
</evidence>
<reference evidence="1 2" key="1">
    <citation type="journal article" date="2021" name="ISME Commun">
        <title>Automated analysis of genomic sequences facilitates high-throughput and comprehensive description of bacteria.</title>
        <authorList>
            <person name="Hitch T.C.A."/>
        </authorList>
    </citation>
    <scope>NUCLEOTIDE SEQUENCE [LARGE SCALE GENOMIC DNA]</scope>
    <source>
        <strain evidence="1 2">Sanger_23</strain>
    </source>
</reference>
<name>A0ABT2TQ56_9FIRM</name>
<dbReference type="EMBL" id="JAOQJL010000004">
    <property type="protein sequence ID" value="MCU6764346.1"/>
    <property type="molecule type" value="Genomic_DNA"/>
</dbReference>
<dbReference type="Proteomes" id="UP001652409">
    <property type="component" value="Unassembled WGS sequence"/>
</dbReference>
<protein>
    <submittedName>
        <fullName evidence="1">Stage III sporulation protein AB</fullName>
    </submittedName>
</protein>
<dbReference type="InterPro" id="IPR014198">
    <property type="entry name" value="Spore_III_AB"/>
</dbReference>
<keyword evidence="2" id="KW-1185">Reference proteome</keyword>
<organism evidence="1 2">
    <name type="scientific">Blautia ammoniilytica</name>
    <dbReference type="NCBI Taxonomy" id="2981782"/>
    <lineage>
        <taxon>Bacteria</taxon>
        <taxon>Bacillati</taxon>
        <taxon>Bacillota</taxon>
        <taxon>Clostridia</taxon>
        <taxon>Lachnospirales</taxon>
        <taxon>Lachnospiraceae</taxon>
        <taxon>Blautia</taxon>
    </lineage>
</organism>
<accession>A0ABT2TQ56</accession>
<dbReference type="Pfam" id="PF09548">
    <property type="entry name" value="Spore_III_AB"/>
    <property type="match status" value="1"/>
</dbReference>
<proteinExistence type="predicted"/>
<dbReference type="RefSeq" id="WP_158420582.1">
    <property type="nucleotide sequence ID" value="NZ_JAOQJL010000004.1"/>
</dbReference>
<sequence>MLKDAGLILMVLAGVGLGFSGSCRLTQRLEALNMCMQMTVYLKGEIRYGRLSLKEAFADGANKLSGEYRGFFLAVSRELAQNTEKTFAQIFAECGEQYLGRLELTREEQEEFLILGSRLGYLDVEMQCRQLELYESNLIQHIQEVRAQIPAKKKVYQSLGLLGGLLAAVLVW</sequence>
<comment type="caution">
    <text evidence="1">The sequence shown here is derived from an EMBL/GenBank/DDBJ whole genome shotgun (WGS) entry which is preliminary data.</text>
</comment>